<organism evidence="3 4">
    <name type="scientific">Stephania cephalantha</name>
    <dbReference type="NCBI Taxonomy" id="152367"/>
    <lineage>
        <taxon>Eukaryota</taxon>
        <taxon>Viridiplantae</taxon>
        <taxon>Streptophyta</taxon>
        <taxon>Embryophyta</taxon>
        <taxon>Tracheophyta</taxon>
        <taxon>Spermatophyta</taxon>
        <taxon>Magnoliopsida</taxon>
        <taxon>Ranunculales</taxon>
        <taxon>Menispermaceae</taxon>
        <taxon>Menispermoideae</taxon>
        <taxon>Cissampelideae</taxon>
        <taxon>Stephania</taxon>
    </lineage>
</organism>
<dbReference type="PANTHER" id="PTHR45631">
    <property type="entry name" value="OS07G0107800 PROTEIN-RELATED"/>
    <property type="match status" value="1"/>
</dbReference>
<feature type="domain" description="Malectin-like" evidence="2">
    <location>
        <begin position="28"/>
        <end position="359"/>
    </location>
</feature>
<dbReference type="PANTHER" id="PTHR45631:SF19">
    <property type="entry name" value="PROTEIN KINASE DOMAIN-CONTAINING PROTEIN"/>
    <property type="match status" value="1"/>
</dbReference>
<evidence type="ECO:0000313" key="4">
    <source>
        <dbReference type="Proteomes" id="UP001419268"/>
    </source>
</evidence>
<comment type="subcellular location">
    <subcellularLocation>
        <location evidence="1">Membrane</location>
        <topology evidence="1">Single-pass membrane protein</topology>
    </subcellularLocation>
</comment>
<evidence type="ECO:0000259" key="2">
    <source>
        <dbReference type="Pfam" id="PF12819"/>
    </source>
</evidence>
<name>A0AAP0IQP4_9MAGN</name>
<gene>
    <name evidence="3" type="ORF">Scep_018039</name>
</gene>
<evidence type="ECO:0000256" key="1">
    <source>
        <dbReference type="ARBA" id="ARBA00004167"/>
    </source>
</evidence>
<evidence type="ECO:0000313" key="3">
    <source>
        <dbReference type="EMBL" id="KAK9119946.1"/>
    </source>
</evidence>
<protein>
    <recommendedName>
        <fullName evidence="2">Malectin-like domain-containing protein</fullName>
    </recommendedName>
</protein>
<sequence length="373" mass="41971">MEVEVVVHVEGCLNLCRSKESMEKFVSIDCGGRSNYTDPNTGLKWISDAGLIRHGKVVEVATPNGLQYQSRRDFPADGKKYCYTLSTIERRRYLVRATFQYAKSDSGDSFPKFQLYLDATMWSTITIQDSARIYIEEMIIRAPSSSVNVCLCCALTGSPFISSLELRPLNLSMYATDYEDDFFLKVGARINFGASSKDVVRYPDDPYDRIWSSDQEKRQNYLVGVAPGTESISTSQNIDTRAREYPPLKVMQTAAVGTKGWLSYRLDLEGFPANARAYAYLAEIEDLGNNETRKFTMQHPHVPGSGNVIINIAENANGSYTLYEPSYMNISLDFVFSFSLVKTWDSTRGPLLNAIEISKYVQTIPKTDSKDSK</sequence>
<dbReference type="GO" id="GO:0016020">
    <property type="term" value="C:membrane"/>
    <property type="evidence" value="ECO:0007669"/>
    <property type="project" value="UniProtKB-SubCell"/>
</dbReference>
<dbReference type="InterPro" id="IPR024788">
    <property type="entry name" value="Malectin-like_Carb-bd_dom"/>
</dbReference>
<dbReference type="Proteomes" id="UP001419268">
    <property type="component" value="Unassembled WGS sequence"/>
</dbReference>
<proteinExistence type="predicted"/>
<accession>A0AAP0IQP4</accession>
<keyword evidence="4" id="KW-1185">Reference proteome</keyword>
<reference evidence="3 4" key="1">
    <citation type="submission" date="2024-01" db="EMBL/GenBank/DDBJ databases">
        <title>Genome assemblies of Stephania.</title>
        <authorList>
            <person name="Yang L."/>
        </authorList>
    </citation>
    <scope>NUCLEOTIDE SEQUENCE [LARGE SCALE GENOMIC DNA]</scope>
    <source>
        <strain evidence="3">JXDWG</strain>
        <tissue evidence="3">Leaf</tissue>
    </source>
</reference>
<comment type="caution">
    <text evidence="3">The sequence shown here is derived from an EMBL/GenBank/DDBJ whole genome shotgun (WGS) entry which is preliminary data.</text>
</comment>
<dbReference type="EMBL" id="JBBNAG010000007">
    <property type="protein sequence ID" value="KAK9119946.1"/>
    <property type="molecule type" value="Genomic_DNA"/>
</dbReference>
<dbReference type="Pfam" id="PF12819">
    <property type="entry name" value="Malectin_like"/>
    <property type="match status" value="1"/>
</dbReference>
<dbReference type="AlphaFoldDB" id="A0AAP0IQP4"/>